<keyword evidence="2" id="KW-0460">Magnesium</keyword>
<dbReference type="EC" id="2.5.1.-" evidence="2"/>
<evidence type="ECO:0000313" key="4">
    <source>
        <dbReference type="Proteomes" id="UP000460549"/>
    </source>
</evidence>
<reference evidence="3 4" key="1">
    <citation type="submission" date="2019-08" db="EMBL/GenBank/DDBJ databases">
        <title>In-depth cultivation of the pig gut microbiome towards novel bacterial diversity and tailored functional studies.</title>
        <authorList>
            <person name="Wylensek D."/>
            <person name="Hitch T.C.A."/>
            <person name="Clavel T."/>
        </authorList>
    </citation>
    <scope>NUCLEOTIDE SEQUENCE [LARGE SCALE GENOMIC DNA]</scope>
    <source>
        <strain evidence="3 4">NM-380-WT-3C1</strain>
    </source>
</reference>
<comment type="subunit">
    <text evidence="2">Homodimer.</text>
</comment>
<dbReference type="Gene3D" id="3.40.1180.10">
    <property type="entry name" value="Decaprenyl diphosphate synthase-like"/>
    <property type="match status" value="1"/>
</dbReference>
<evidence type="ECO:0000256" key="2">
    <source>
        <dbReference type="HAMAP-Rule" id="MF_01139"/>
    </source>
</evidence>
<evidence type="ECO:0000256" key="1">
    <source>
        <dbReference type="ARBA" id="ARBA00022679"/>
    </source>
</evidence>
<dbReference type="EMBL" id="VUNN01000005">
    <property type="protein sequence ID" value="MSU05945.1"/>
    <property type="molecule type" value="Genomic_DNA"/>
</dbReference>
<dbReference type="PANTHER" id="PTHR10291">
    <property type="entry name" value="DEHYDRODOLICHYL DIPHOSPHATE SYNTHASE FAMILY MEMBER"/>
    <property type="match status" value="1"/>
</dbReference>
<feature type="binding site" evidence="2">
    <location>
        <position position="26"/>
    </location>
    <ligand>
        <name>substrate</name>
    </ligand>
</feature>
<dbReference type="Proteomes" id="UP000460549">
    <property type="component" value="Unassembled WGS sequence"/>
</dbReference>
<comment type="caution">
    <text evidence="3">The sequence shown here is derived from an EMBL/GenBank/DDBJ whole genome shotgun (WGS) entry which is preliminary data.</text>
</comment>
<keyword evidence="1 2" id="KW-0808">Transferase</keyword>
<feature type="binding site" evidence="2">
    <location>
        <begin position="58"/>
        <end position="60"/>
    </location>
    <ligand>
        <name>substrate</name>
    </ligand>
</feature>
<dbReference type="InterPro" id="IPR036424">
    <property type="entry name" value="UPP_synth-like_sf"/>
</dbReference>
<accession>A0A7X2TRA1</accession>
<dbReference type="NCBIfam" id="TIGR00055">
    <property type="entry name" value="uppS"/>
    <property type="match status" value="1"/>
</dbReference>
<dbReference type="HAMAP" id="MF_01139">
    <property type="entry name" value="ISPT"/>
    <property type="match status" value="1"/>
</dbReference>
<feature type="binding site" evidence="2">
    <location>
        <position position="194"/>
    </location>
    <ligand>
        <name>Mg(2+)</name>
        <dbReference type="ChEBI" id="CHEBI:18420"/>
    </ligand>
</feature>
<dbReference type="GO" id="GO:0016094">
    <property type="term" value="P:polyprenol biosynthetic process"/>
    <property type="evidence" value="ECO:0007669"/>
    <property type="project" value="TreeGrafter"/>
</dbReference>
<feature type="binding site" evidence="2">
    <location>
        <position position="18"/>
    </location>
    <ligand>
        <name>substrate</name>
    </ligand>
</feature>
<dbReference type="Pfam" id="PF01255">
    <property type="entry name" value="Prenyltransf"/>
    <property type="match status" value="1"/>
</dbReference>
<feature type="binding site" evidence="2">
    <location>
        <position position="175"/>
    </location>
    <ligand>
        <name>substrate</name>
    </ligand>
</feature>
<gene>
    <name evidence="3" type="primary">uppS</name>
    <name evidence="3" type="ORF">FYJ80_04015</name>
</gene>
<feature type="binding site" evidence="2">
    <location>
        <begin position="181"/>
        <end position="183"/>
    </location>
    <ligand>
        <name>substrate</name>
    </ligand>
</feature>
<keyword evidence="4" id="KW-1185">Reference proteome</keyword>
<organism evidence="3 4">
    <name type="scientific">Bullifex porci</name>
    <dbReference type="NCBI Taxonomy" id="2606638"/>
    <lineage>
        <taxon>Bacteria</taxon>
        <taxon>Pseudomonadati</taxon>
        <taxon>Spirochaetota</taxon>
        <taxon>Spirochaetia</taxon>
        <taxon>Spirochaetales</taxon>
        <taxon>Spirochaetaceae</taxon>
        <taxon>Bullifex</taxon>
    </lineage>
</organism>
<comment type="cofactor">
    <cofactor evidence="2">
        <name>Mg(2+)</name>
        <dbReference type="ChEBI" id="CHEBI:18420"/>
    </cofactor>
    <text evidence="2">Binds 2 magnesium ions per subunit.</text>
</comment>
<feature type="binding site" evidence="2">
    <location>
        <begin position="14"/>
        <end position="17"/>
    </location>
    <ligand>
        <name>substrate</name>
    </ligand>
</feature>
<feature type="binding site" evidence="2">
    <location>
        <position position="62"/>
    </location>
    <ligand>
        <name>substrate</name>
    </ligand>
</feature>
<protein>
    <recommendedName>
        <fullName evidence="2">Isoprenyl transferase</fullName>
        <ecNumber evidence="2">2.5.1.-</ecNumber>
    </recommendedName>
</protein>
<evidence type="ECO:0000313" key="3">
    <source>
        <dbReference type="EMBL" id="MSU05945.1"/>
    </source>
</evidence>
<comment type="similarity">
    <text evidence="2">Belongs to the UPP synthase family.</text>
</comment>
<dbReference type="AlphaFoldDB" id="A0A7X2TRA1"/>
<dbReference type="RefSeq" id="WP_154424879.1">
    <property type="nucleotide sequence ID" value="NZ_JAQYPZ010000150.1"/>
</dbReference>
<keyword evidence="2" id="KW-0479">Metal-binding</keyword>
<feature type="binding site" evidence="2">
    <location>
        <position position="30"/>
    </location>
    <ligand>
        <name>substrate</name>
    </ligand>
</feature>
<dbReference type="GO" id="GO:0000287">
    <property type="term" value="F:magnesium ion binding"/>
    <property type="evidence" value="ECO:0007669"/>
    <property type="project" value="UniProtKB-UniRule"/>
</dbReference>
<dbReference type="PANTHER" id="PTHR10291:SF0">
    <property type="entry name" value="DEHYDRODOLICHYL DIPHOSPHATE SYNTHASE 2"/>
    <property type="match status" value="1"/>
</dbReference>
<proteinExistence type="inferred from homology"/>
<dbReference type="SUPFAM" id="SSF64005">
    <property type="entry name" value="Undecaprenyl diphosphate synthase"/>
    <property type="match status" value="1"/>
</dbReference>
<sequence length="228" mass="25668">MGERGLHLGLIMDGNGRWAQARHLPRTAGHLAGIKSLKKVVQGAINNNVKYLSLYCFSTENWKRSKEEVGYLMSLFSSKLYSELMFYNEHGIRVLTIGDLSPLPDEAKKAIQDTIEATKNNNVITIQLAINYGGQAEIAMAVTKALKSGITEITPEVIRNNFEHPEIPPVDVIARSAGEKRLSNFLLFDSAYAELVFCDKLWPDWDENDVTKVLEEYSHRVRRFGGIK</sequence>
<dbReference type="InterPro" id="IPR001441">
    <property type="entry name" value="UPP_synth-like"/>
</dbReference>
<feature type="binding site" evidence="2">
    <location>
        <position position="13"/>
    </location>
    <ligand>
        <name>Mg(2+)</name>
        <dbReference type="ChEBI" id="CHEBI:18420"/>
    </ligand>
</feature>
<dbReference type="CDD" id="cd00475">
    <property type="entry name" value="Cis_IPPS"/>
    <property type="match status" value="1"/>
</dbReference>
<dbReference type="GO" id="GO:0045547">
    <property type="term" value="F:ditrans,polycis-polyprenyl diphosphate synthase [(2E,6E)-farnesyl diphosphate specific] activity"/>
    <property type="evidence" value="ECO:0007669"/>
    <property type="project" value="TreeGrafter"/>
</dbReference>
<feature type="binding site" evidence="2">
    <location>
        <position position="64"/>
    </location>
    <ligand>
        <name>substrate</name>
    </ligand>
</feature>
<feature type="active site" evidence="2">
    <location>
        <position position="13"/>
    </location>
</feature>
<feature type="active site" description="Proton acceptor" evidence="2">
    <location>
        <position position="61"/>
    </location>
</feature>
<comment type="function">
    <text evidence="2">Catalyzes the condensation of isopentenyl diphosphate (IPP) with allylic pyrophosphates generating different type of terpenoids.</text>
</comment>
<name>A0A7X2TRA1_9SPIO</name>